<dbReference type="InterPro" id="IPR010987">
    <property type="entry name" value="Glutathione-S-Trfase_C-like"/>
</dbReference>
<dbReference type="PROSITE" id="PS50405">
    <property type="entry name" value="GST_CTER"/>
    <property type="match status" value="1"/>
</dbReference>
<feature type="domain" description="GST N-terminal" evidence="2">
    <location>
        <begin position="25"/>
        <end position="107"/>
    </location>
</feature>
<dbReference type="InterPro" id="IPR050983">
    <property type="entry name" value="GST_Omega/HSP26"/>
</dbReference>
<dbReference type="Gene3D" id="3.40.30.10">
    <property type="entry name" value="Glutaredoxin"/>
    <property type="match status" value="1"/>
</dbReference>
<dbReference type="Gene3D" id="1.20.1050.10">
    <property type="match status" value="1"/>
</dbReference>
<sequence>MATETAAADAPLATGSARPPLGSATKPTFITTTSCPYAQRSWIALNEKGVEYEPVFVDLKSKPEWFFPLNPYGRVPTLAWQEGGEDRSLYESLVVNEYVEDGFDGPSLLPANPLARARARLLIDQFGAKFSPAFGRVMFATDAPEAAAAASALDEAIRWLDGALDPSGPYACGDAFTLADCALAPFAIRLGVLGPLCGYEPPAGAARVAAWREACLARPSVRASMVPSDPQAYLDKMLDTYKSYVADRKAAAAAAAAKK</sequence>
<keyword evidence="5" id="KW-1185">Reference proteome</keyword>
<dbReference type="PROSITE" id="PS50404">
    <property type="entry name" value="GST_NTER"/>
    <property type="match status" value="1"/>
</dbReference>
<dbReference type="Proteomes" id="UP000247498">
    <property type="component" value="Unassembled WGS sequence"/>
</dbReference>
<reference evidence="4 5" key="1">
    <citation type="journal article" date="2018" name="Sci. Rep.">
        <title>Raphidocelis subcapitata (=Pseudokirchneriella subcapitata) provides an insight into genome evolution and environmental adaptations in the Sphaeropleales.</title>
        <authorList>
            <person name="Suzuki S."/>
            <person name="Yamaguchi H."/>
            <person name="Nakajima N."/>
            <person name="Kawachi M."/>
        </authorList>
    </citation>
    <scope>NUCLEOTIDE SEQUENCE [LARGE SCALE GENOMIC DNA]</scope>
    <source>
        <strain evidence="4 5">NIES-35</strain>
    </source>
</reference>
<dbReference type="AlphaFoldDB" id="A0A2V0PH35"/>
<feature type="domain" description="GST C-terminal" evidence="3">
    <location>
        <begin position="112"/>
        <end position="234"/>
    </location>
</feature>
<feature type="compositionally biased region" description="Low complexity" evidence="1">
    <location>
        <begin position="1"/>
        <end position="17"/>
    </location>
</feature>
<dbReference type="CDD" id="cd00299">
    <property type="entry name" value="GST_C_family"/>
    <property type="match status" value="1"/>
</dbReference>
<evidence type="ECO:0000313" key="5">
    <source>
        <dbReference type="Proteomes" id="UP000247498"/>
    </source>
</evidence>
<proteinExistence type="predicted"/>
<gene>
    <name evidence="4" type="ORF">Rsub_12016</name>
</gene>
<comment type="caution">
    <text evidence="4">The sequence shown here is derived from an EMBL/GenBank/DDBJ whole genome shotgun (WGS) entry which is preliminary data.</text>
</comment>
<name>A0A2V0PH35_9CHLO</name>
<dbReference type="STRING" id="307507.A0A2V0PH35"/>
<accession>A0A2V0PH35</accession>
<dbReference type="GO" id="GO:0005737">
    <property type="term" value="C:cytoplasm"/>
    <property type="evidence" value="ECO:0007669"/>
    <property type="project" value="TreeGrafter"/>
</dbReference>
<dbReference type="SFLD" id="SFLDG00358">
    <property type="entry name" value="Main_(cytGST)"/>
    <property type="match status" value="1"/>
</dbReference>
<dbReference type="InterPro" id="IPR036249">
    <property type="entry name" value="Thioredoxin-like_sf"/>
</dbReference>
<dbReference type="FunCoup" id="A0A2V0PH35">
    <property type="interactions" value="1071"/>
</dbReference>
<dbReference type="SFLD" id="SFLDS00019">
    <property type="entry name" value="Glutathione_Transferase_(cytos"/>
    <property type="match status" value="1"/>
</dbReference>
<dbReference type="SUPFAM" id="SSF47616">
    <property type="entry name" value="GST C-terminal domain-like"/>
    <property type="match status" value="1"/>
</dbReference>
<dbReference type="InterPro" id="IPR004045">
    <property type="entry name" value="Glutathione_S-Trfase_N"/>
</dbReference>
<feature type="region of interest" description="Disordered" evidence="1">
    <location>
        <begin position="1"/>
        <end position="25"/>
    </location>
</feature>
<dbReference type="PANTHER" id="PTHR43968:SF6">
    <property type="entry name" value="GLUTATHIONE S-TRANSFERASE OMEGA"/>
    <property type="match status" value="1"/>
</dbReference>
<evidence type="ECO:0000256" key="1">
    <source>
        <dbReference type="SAM" id="MobiDB-lite"/>
    </source>
</evidence>
<dbReference type="OrthoDB" id="4951845at2759"/>
<dbReference type="InterPro" id="IPR036282">
    <property type="entry name" value="Glutathione-S-Trfase_C_sf"/>
</dbReference>
<protein>
    <submittedName>
        <fullName evidence="4">Glutathione S-transferase</fullName>
    </submittedName>
</protein>
<organism evidence="4 5">
    <name type="scientific">Raphidocelis subcapitata</name>
    <dbReference type="NCBI Taxonomy" id="307507"/>
    <lineage>
        <taxon>Eukaryota</taxon>
        <taxon>Viridiplantae</taxon>
        <taxon>Chlorophyta</taxon>
        <taxon>core chlorophytes</taxon>
        <taxon>Chlorophyceae</taxon>
        <taxon>CS clade</taxon>
        <taxon>Sphaeropleales</taxon>
        <taxon>Selenastraceae</taxon>
        <taxon>Raphidocelis</taxon>
    </lineage>
</organism>
<evidence type="ECO:0000259" key="2">
    <source>
        <dbReference type="PROSITE" id="PS50404"/>
    </source>
</evidence>
<dbReference type="EMBL" id="BDRX01000146">
    <property type="protein sequence ID" value="GBF99124.1"/>
    <property type="molecule type" value="Genomic_DNA"/>
</dbReference>
<dbReference type="GO" id="GO:0016740">
    <property type="term" value="F:transferase activity"/>
    <property type="evidence" value="ECO:0007669"/>
    <property type="project" value="UniProtKB-KW"/>
</dbReference>
<dbReference type="InParanoid" id="A0A2V0PH35"/>
<dbReference type="InterPro" id="IPR040079">
    <property type="entry name" value="Glutathione_S-Trfase"/>
</dbReference>
<dbReference type="SUPFAM" id="SSF52833">
    <property type="entry name" value="Thioredoxin-like"/>
    <property type="match status" value="1"/>
</dbReference>
<dbReference type="Pfam" id="PF13409">
    <property type="entry name" value="GST_N_2"/>
    <property type="match status" value="1"/>
</dbReference>
<dbReference type="Pfam" id="PF13410">
    <property type="entry name" value="GST_C_2"/>
    <property type="match status" value="1"/>
</dbReference>
<dbReference type="PANTHER" id="PTHR43968">
    <property type="match status" value="1"/>
</dbReference>
<keyword evidence="4" id="KW-0808">Transferase</keyword>
<evidence type="ECO:0000259" key="3">
    <source>
        <dbReference type="PROSITE" id="PS50405"/>
    </source>
</evidence>
<evidence type="ECO:0000313" key="4">
    <source>
        <dbReference type="EMBL" id="GBF99124.1"/>
    </source>
</evidence>